<dbReference type="Ensembl" id="ENSSHAT00000040559.1">
    <property type="protein sequence ID" value="ENSSHAP00000039413.1"/>
    <property type="gene ID" value="ENSSHAG00000022076.1"/>
</dbReference>
<gene>
    <name evidence="4" type="primary">LOC100932025</name>
</gene>
<reference evidence="4" key="2">
    <citation type="submission" date="2025-05" db="UniProtKB">
        <authorList>
            <consortium name="Ensembl"/>
        </authorList>
    </citation>
    <scope>IDENTIFICATION</scope>
</reference>
<evidence type="ECO:0000256" key="1">
    <source>
        <dbReference type="ARBA" id="ARBA00007711"/>
    </source>
</evidence>
<comment type="similarity">
    <text evidence="1">Belongs to the TMEM121 family.</text>
</comment>
<accession>A0A7N4NGW3</accession>
<evidence type="ECO:0000313" key="4">
    <source>
        <dbReference type="Ensembl" id="ENSSHAP00000023106.1"/>
    </source>
</evidence>
<reference evidence="4 5" key="1">
    <citation type="journal article" date="2011" name="Proc. Natl. Acad. Sci. U.S.A.">
        <title>Genetic diversity and population structure of the endangered marsupial Sarcophilus harrisii (Tasmanian devil).</title>
        <authorList>
            <person name="Miller W."/>
            <person name="Hayes V.M."/>
            <person name="Ratan A."/>
            <person name="Petersen D.C."/>
            <person name="Wittekindt N.E."/>
            <person name="Miller J."/>
            <person name="Walenz B."/>
            <person name="Knight J."/>
            <person name="Qi J."/>
            <person name="Zhao F."/>
            <person name="Wang Q."/>
            <person name="Bedoya-Reina O.C."/>
            <person name="Katiyar N."/>
            <person name="Tomsho L.P."/>
            <person name="Kasson L.M."/>
            <person name="Hardie R.A."/>
            <person name="Woodbridge P."/>
            <person name="Tindall E.A."/>
            <person name="Bertelsen M.F."/>
            <person name="Dixon D."/>
            <person name="Pyecroft S."/>
            <person name="Helgen K.M."/>
            <person name="Lesk A.M."/>
            <person name="Pringle T.H."/>
            <person name="Patterson N."/>
            <person name="Zhang Y."/>
            <person name="Kreiss A."/>
            <person name="Woods G.M."/>
            <person name="Jones M.E."/>
            <person name="Schuster S.C."/>
        </authorList>
    </citation>
    <scope>NUCLEOTIDE SEQUENCE [LARGE SCALE GENOMIC DNA]</scope>
</reference>
<keyword evidence="3" id="KW-0472">Membrane</keyword>
<dbReference type="RefSeq" id="XP_031824481.1">
    <property type="nucleotide sequence ID" value="XM_031968621.1"/>
</dbReference>
<dbReference type="GeneTree" id="ENSGT00390000003866"/>
<evidence type="ECO:0008006" key="6">
    <source>
        <dbReference type="Google" id="ProtNLM"/>
    </source>
</evidence>
<dbReference type="Pfam" id="PF14997">
    <property type="entry name" value="CECR6_TMEM121"/>
    <property type="match status" value="1"/>
</dbReference>
<dbReference type="OrthoDB" id="9449135at2759"/>
<name>A0A7N4NGW3_SARHA</name>
<feature type="transmembrane region" description="Helical" evidence="3">
    <location>
        <begin position="72"/>
        <end position="90"/>
    </location>
</feature>
<evidence type="ECO:0000256" key="2">
    <source>
        <dbReference type="SAM" id="MobiDB-lite"/>
    </source>
</evidence>
<sequence length="291" mass="32117">MVSSCPTWLVVALISGSMLLADGYLLGQSPGGWWLGLGLLLSAGNICLILVLRPVVAGAGPQARTTRRGCAMLLWFLYIFVLEMKVYFIYRSCRAEGHCPGPPARQAFTLLLALSVPGLFALLGSPKTPEILSTFRWREELRSHLLWVVMDLLDVLDVQAGLWEPPQRVLPFWAEGVTFFYCYALLLLLPCAALGELSLQGPQPLPHRMVLYPLLSLFTVNLATSLIRATHLLLFQDTYVSTIFLGKNLLALALKLCMFLQYRKQWLSGSPSPQPPTDPGLLGPAQAVRPT</sequence>
<dbReference type="KEGG" id="shr:100932025"/>
<evidence type="ECO:0000313" key="5">
    <source>
        <dbReference type="Proteomes" id="UP000007648"/>
    </source>
</evidence>
<dbReference type="GeneID" id="100932025"/>
<keyword evidence="3" id="KW-0812">Transmembrane</keyword>
<feature type="region of interest" description="Disordered" evidence="2">
    <location>
        <begin position="270"/>
        <end position="291"/>
    </location>
</feature>
<dbReference type="PANTHER" id="PTHR31046">
    <property type="entry name" value="TRANSMEMBRANE PROTEIN 121"/>
    <property type="match status" value="1"/>
</dbReference>
<dbReference type="AlphaFoldDB" id="A0A7N4NGW3"/>
<dbReference type="Ensembl" id="ENSSHAT00000033198.1">
    <property type="protein sequence ID" value="ENSSHAP00000023106.1"/>
    <property type="gene ID" value="ENSSHAG00000022076.1"/>
</dbReference>
<keyword evidence="5" id="KW-1185">Reference proteome</keyword>
<feature type="transmembrane region" description="Helical" evidence="3">
    <location>
        <begin position="31"/>
        <end position="52"/>
    </location>
</feature>
<feature type="transmembrane region" description="Helical" evidence="3">
    <location>
        <begin position="239"/>
        <end position="260"/>
    </location>
</feature>
<evidence type="ECO:0000256" key="3">
    <source>
        <dbReference type="SAM" id="Phobius"/>
    </source>
</evidence>
<dbReference type="PANTHER" id="PTHR31046:SF2">
    <property type="entry name" value="TRANSMEMBRANE PROTEIN 121"/>
    <property type="match status" value="1"/>
</dbReference>
<dbReference type="InterPro" id="IPR032776">
    <property type="entry name" value="CECR6/TMEM121"/>
</dbReference>
<keyword evidence="3" id="KW-1133">Transmembrane helix</keyword>
<feature type="transmembrane region" description="Helical" evidence="3">
    <location>
        <begin position="178"/>
        <end position="197"/>
    </location>
</feature>
<organism evidence="4 5">
    <name type="scientific">Sarcophilus harrisii</name>
    <name type="common">Tasmanian devil</name>
    <name type="synonym">Sarcophilus laniarius</name>
    <dbReference type="NCBI Taxonomy" id="9305"/>
    <lineage>
        <taxon>Eukaryota</taxon>
        <taxon>Metazoa</taxon>
        <taxon>Chordata</taxon>
        <taxon>Craniata</taxon>
        <taxon>Vertebrata</taxon>
        <taxon>Euteleostomi</taxon>
        <taxon>Mammalia</taxon>
        <taxon>Metatheria</taxon>
        <taxon>Dasyuromorphia</taxon>
        <taxon>Dasyuridae</taxon>
        <taxon>Sarcophilus</taxon>
    </lineage>
</organism>
<proteinExistence type="inferred from homology"/>
<protein>
    <recommendedName>
        <fullName evidence="6">Transmembrane protein 121</fullName>
    </recommendedName>
</protein>
<dbReference type="InterPro" id="IPR042314">
    <property type="entry name" value="TMEM121"/>
</dbReference>
<feature type="transmembrane region" description="Helical" evidence="3">
    <location>
        <begin position="106"/>
        <end position="124"/>
    </location>
</feature>
<dbReference type="Proteomes" id="UP000007648">
    <property type="component" value="Unassembled WGS sequence"/>
</dbReference>
<feature type="transmembrane region" description="Helical" evidence="3">
    <location>
        <begin position="209"/>
        <end position="227"/>
    </location>
</feature>